<dbReference type="PROSITE" id="PS00510">
    <property type="entry name" value="MALATE_SYNTHASE"/>
    <property type="match status" value="1"/>
</dbReference>
<feature type="domain" description="Malate synthase N-terminal" evidence="11">
    <location>
        <begin position="45"/>
        <end position="104"/>
    </location>
</feature>
<organism evidence="13 14">
    <name type="scientific">Micrococcus luteus</name>
    <name type="common">Micrococcus lysodeikticus</name>
    <dbReference type="NCBI Taxonomy" id="1270"/>
    <lineage>
        <taxon>Bacteria</taxon>
        <taxon>Bacillati</taxon>
        <taxon>Actinomycetota</taxon>
        <taxon>Actinomycetes</taxon>
        <taxon>Micrococcales</taxon>
        <taxon>Micrococcaceae</taxon>
        <taxon>Micrococcus</taxon>
    </lineage>
</organism>
<dbReference type="FunFam" id="3.20.20.360:FF:000001">
    <property type="entry name" value="Malate synthase"/>
    <property type="match status" value="1"/>
</dbReference>
<dbReference type="PIRSF" id="PIRSF001363">
    <property type="entry name" value="Malate_synth"/>
    <property type="match status" value="1"/>
</dbReference>
<evidence type="ECO:0000256" key="9">
    <source>
        <dbReference type="RuleBase" id="RU000555"/>
    </source>
</evidence>
<dbReference type="InterPro" id="IPR011076">
    <property type="entry name" value="Malate_synth_sf"/>
</dbReference>
<dbReference type="RefSeq" id="WP_080983856.1">
    <property type="nucleotide sequence ID" value="NZ_CBDRLD010000002.1"/>
</dbReference>
<evidence type="ECO:0000259" key="11">
    <source>
        <dbReference type="Pfam" id="PF20656"/>
    </source>
</evidence>
<dbReference type="SUPFAM" id="SSF51645">
    <property type="entry name" value="Malate synthase G"/>
    <property type="match status" value="1"/>
</dbReference>
<dbReference type="InterPro" id="IPR044856">
    <property type="entry name" value="Malate_synth_C_sf"/>
</dbReference>
<keyword evidence="4 9" id="KW-0816">Tricarboxylic acid cycle</keyword>
<dbReference type="PANTHER" id="PTHR42902">
    <property type="entry name" value="MALATE SYNTHASE"/>
    <property type="match status" value="1"/>
</dbReference>
<dbReference type="InterPro" id="IPR019830">
    <property type="entry name" value="Malate_synthase_CS"/>
</dbReference>
<evidence type="ECO:0000256" key="4">
    <source>
        <dbReference type="ARBA" id="ARBA00022532"/>
    </source>
</evidence>
<comment type="similarity">
    <text evidence="1 9">Belongs to the malate synthase family.</text>
</comment>
<evidence type="ECO:0000256" key="7">
    <source>
        <dbReference type="ARBA" id="ARBA00068441"/>
    </source>
</evidence>
<dbReference type="Pfam" id="PF20656">
    <property type="entry name" value="MS_N"/>
    <property type="match status" value="1"/>
</dbReference>
<dbReference type="Gene3D" id="1.20.1220.12">
    <property type="entry name" value="Malate synthase, domain III"/>
    <property type="match status" value="1"/>
</dbReference>
<proteinExistence type="inferred from homology"/>
<comment type="catalytic activity">
    <reaction evidence="6 9">
        <text>glyoxylate + acetyl-CoA + H2O = (S)-malate + CoA + H(+)</text>
        <dbReference type="Rhea" id="RHEA:18181"/>
        <dbReference type="ChEBI" id="CHEBI:15377"/>
        <dbReference type="ChEBI" id="CHEBI:15378"/>
        <dbReference type="ChEBI" id="CHEBI:15589"/>
        <dbReference type="ChEBI" id="CHEBI:36655"/>
        <dbReference type="ChEBI" id="CHEBI:57287"/>
        <dbReference type="ChEBI" id="CHEBI:57288"/>
        <dbReference type="EC" id="2.3.3.9"/>
    </reaction>
</comment>
<evidence type="ECO:0000256" key="5">
    <source>
        <dbReference type="ARBA" id="ARBA00022679"/>
    </source>
</evidence>
<comment type="caution">
    <text evidence="13">The sequence shown here is derived from an EMBL/GenBank/DDBJ whole genome shotgun (WGS) entry which is preliminary data.</text>
</comment>
<dbReference type="GO" id="GO:0005737">
    <property type="term" value="C:cytoplasm"/>
    <property type="evidence" value="ECO:0007669"/>
    <property type="project" value="TreeGrafter"/>
</dbReference>
<keyword evidence="13" id="KW-0012">Acyltransferase</keyword>
<comment type="pathway">
    <text evidence="9">Carbohydrate metabolism; glyoxylate cycle; (S)-malate from isocitrate: step 2/2.</text>
</comment>
<dbReference type="InterPro" id="IPR048355">
    <property type="entry name" value="MS_C"/>
</dbReference>
<dbReference type="PANTHER" id="PTHR42902:SF1">
    <property type="entry name" value="MALATE SYNTHASE 1-RELATED"/>
    <property type="match status" value="1"/>
</dbReference>
<dbReference type="GO" id="GO:0006099">
    <property type="term" value="P:tricarboxylic acid cycle"/>
    <property type="evidence" value="ECO:0007669"/>
    <property type="project" value="UniProtKB-KW"/>
</dbReference>
<dbReference type="AlphaFoldDB" id="A0AAP3ETB4"/>
<evidence type="ECO:0000313" key="14">
    <source>
        <dbReference type="Proteomes" id="UP001205867"/>
    </source>
</evidence>
<feature type="active site" description="Proton donor" evidence="8">
    <location>
        <position position="490"/>
    </location>
</feature>
<feature type="active site" description="Proton acceptor" evidence="8">
    <location>
        <position position="205"/>
    </location>
</feature>
<dbReference type="InterPro" id="IPR046363">
    <property type="entry name" value="MS_N_TIM-barrel_dom"/>
</dbReference>
<keyword evidence="3 9" id="KW-0329">Glyoxylate bypass</keyword>
<dbReference type="InterPro" id="IPR001465">
    <property type="entry name" value="Malate_synthase_TIM"/>
</dbReference>
<evidence type="ECO:0000313" key="13">
    <source>
        <dbReference type="EMBL" id="MCV7629364.1"/>
    </source>
</evidence>
<evidence type="ECO:0000259" key="10">
    <source>
        <dbReference type="Pfam" id="PF01274"/>
    </source>
</evidence>
<name>A0AAP3ETB4_MICLU</name>
<dbReference type="EMBL" id="JALXKZ020000019">
    <property type="protein sequence ID" value="MCV7629364.1"/>
    <property type="molecule type" value="Genomic_DNA"/>
</dbReference>
<dbReference type="GO" id="GO:0006097">
    <property type="term" value="P:glyoxylate cycle"/>
    <property type="evidence" value="ECO:0007669"/>
    <property type="project" value="UniProtKB-KW"/>
</dbReference>
<evidence type="ECO:0000256" key="8">
    <source>
        <dbReference type="PIRSR" id="PIRSR001363-1"/>
    </source>
</evidence>
<dbReference type="NCBIfam" id="TIGR01344">
    <property type="entry name" value="malate_syn_A"/>
    <property type="match status" value="1"/>
</dbReference>
<feature type="domain" description="Malate synthase TIM barrel" evidence="10">
    <location>
        <begin position="201"/>
        <end position="448"/>
    </location>
</feature>
<feature type="domain" description="Malate synthase C-terminal" evidence="12">
    <location>
        <begin position="456"/>
        <end position="574"/>
    </location>
</feature>
<evidence type="ECO:0000256" key="2">
    <source>
        <dbReference type="ARBA" id="ARBA00012636"/>
    </source>
</evidence>
<protein>
    <recommendedName>
        <fullName evidence="7 9">Malate synthase</fullName>
        <ecNumber evidence="2 9">2.3.3.9</ecNumber>
    </recommendedName>
</protein>
<sequence>MSPQTMTPTLHEIHADDAREHTPLPHDVSTQAIPVVIPEGAAPVVTVHGPVDGRQAEILTDEALAFLGRLHRLAEDRRRRLLEEREYTRRRITDGWNPHYLRSTRRVREDDSWRVAPLAPGLHDRRVEITGPVDRKMTINALNSGASGWLADFEDSSTPSWDRMLDGQVNLFDAIRDQIDFTSPEGKEYRLRERELTDRPTIIVRPRGWHLVEDHIRVDGEPMAGALVDFGLYFFHNADELIRRGHGPYFYLPKLESHLEARLWNCVFVAAQDELGIPQGTIRATVLIETITAAFQMEEILYQLRNHAAGLNAGRWDYIFSIIKNFRDRGAEFVLPDRSEVTMTQPMMRAYTEQLVRACHRRGASAIGGMSAVIPDRRNEEANAAALEKVRADKAREAGDGFDGSWVAHPDLVPVARKEFDAVLGEAPNQIRTRRREDVEPDEAALLDVAATTGSVTEAGVRMNIEVGIRYIESWLRGNGAAAIHGLMEDAATAEISRSQIWQWAHNGTGVQLTEGGVRTANRGWMEQLIREEHARILAGPLPEGHRFEDAVRVFCESALPPEYPAFLTLGAYRRHFAGQDDAAAKA</sequence>
<reference evidence="13" key="1">
    <citation type="submission" date="2023-06" db="EMBL/GenBank/DDBJ databases">
        <title>lsaBGC provides a comprehensive framework for evolutionary analysis of biosynthetic gene clusters within focal taxa.</title>
        <authorList>
            <person name="Salamzade R."/>
            <person name="Sandstrom S."/>
            <person name="Kalan L.R."/>
        </authorList>
    </citation>
    <scope>NUCLEOTIDE SEQUENCE</scope>
    <source>
        <strain evidence="13">P3-SID899</strain>
    </source>
</reference>
<dbReference type="Pfam" id="PF20659">
    <property type="entry name" value="MS_C"/>
    <property type="match status" value="1"/>
</dbReference>
<dbReference type="Proteomes" id="UP001205867">
    <property type="component" value="Unassembled WGS sequence"/>
</dbReference>
<dbReference type="FunFam" id="1.20.1220.12:FF:000001">
    <property type="entry name" value="Malate synthase"/>
    <property type="match status" value="1"/>
</dbReference>
<dbReference type="CDD" id="cd00727">
    <property type="entry name" value="malate_synt_A"/>
    <property type="match status" value="1"/>
</dbReference>
<accession>A0AAP3ETB4</accession>
<dbReference type="Gene3D" id="3.20.20.360">
    <property type="entry name" value="Malate synthase, domain 3"/>
    <property type="match status" value="1"/>
</dbReference>
<keyword evidence="5 9" id="KW-0808">Transferase</keyword>
<dbReference type="Pfam" id="PF01274">
    <property type="entry name" value="MS_TIM-barrel"/>
    <property type="match status" value="1"/>
</dbReference>
<evidence type="ECO:0000256" key="1">
    <source>
        <dbReference type="ARBA" id="ARBA00006394"/>
    </source>
</evidence>
<dbReference type="InterPro" id="IPR048356">
    <property type="entry name" value="MS_N"/>
</dbReference>
<evidence type="ECO:0000256" key="6">
    <source>
        <dbReference type="ARBA" id="ARBA00047918"/>
    </source>
</evidence>
<evidence type="ECO:0000259" key="12">
    <source>
        <dbReference type="Pfam" id="PF20659"/>
    </source>
</evidence>
<evidence type="ECO:0000256" key="3">
    <source>
        <dbReference type="ARBA" id="ARBA00022435"/>
    </source>
</evidence>
<dbReference type="EC" id="2.3.3.9" evidence="2 9"/>
<dbReference type="GO" id="GO:0004474">
    <property type="term" value="F:malate synthase activity"/>
    <property type="evidence" value="ECO:0007669"/>
    <property type="project" value="UniProtKB-EC"/>
</dbReference>
<dbReference type="InterPro" id="IPR006252">
    <property type="entry name" value="Malate_synthA"/>
</dbReference>
<gene>
    <name evidence="13" type="primary">aceB</name>
    <name evidence="13" type="ORF">M3A82_008430</name>
</gene>